<dbReference type="InterPro" id="IPR013083">
    <property type="entry name" value="Znf_RING/FYVE/PHD"/>
</dbReference>
<comment type="caution">
    <text evidence="1">The sequence shown here is derived from an EMBL/GenBank/DDBJ whole genome shotgun (WGS) entry which is preliminary data.</text>
</comment>
<feature type="non-terminal residue" evidence="1">
    <location>
        <position position="121"/>
    </location>
</feature>
<gene>
    <name evidence="1" type="ORF">PENTCL1PPCAC_27502</name>
</gene>
<accession>A0AAV5UF69</accession>
<proteinExistence type="predicted"/>
<dbReference type="SUPFAM" id="SSF57850">
    <property type="entry name" value="RING/U-box"/>
    <property type="match status" value="1"/>
</dbReference>
<protein>
    <recommendedName>
        <fullName evidence="3">RING-type domain-containing protein</fullName>
    </recommendedName>
</protein>
<name>A0AAV5UF69_9BILA</name>
<dbReference type="Proteomes" id="UP001432027">
    <property type="component" value="Unassembled WGS sequence"/>
</dbReference>
<reference evidence="1" key="1">
    <citation type="submission" date="2023-10" db="EMBL/GenBank/DDBJ databases">
        <title>Genome assembly of Pristionchus species.</title>
        <authorList>
            <person name="Yoshida K."/>
            <person name="Sommer R.J."/>
        </authorList>
    </citation>
    <scope>NUCLEOTIDE SEQUENCE</scope>
    <source>
        <strain evidence="1">RS0144</strain>
    </source>
</reference>
<feature type="non-terminal residue" evidence="1">
    <location>
        <position position="1"/>
    </location>
</feature>
<dbReference type="EMBL" id="BTSX01000006">
    <property type="protein sequence ID" value="GMT05328.1"/>
    <property type="molecule type" value="Genomic_DNA"/>
</dbReference>
<sequence>QLFHPFSLSCSHLFCSGCWLSHISHSIHRQRIPDDCLEVNCTQRVSISAARGILNNSSLLRYEKAMMIYLRSEGRLLSCPQCKRFSCSTGLSHLEPSPVLVGCTRCSLAEHFPVNCEIFRQ</sequence>
<evidence type="ECO:0000313" key="2">
    <source>
        <dbReference type="Proteomes" id="UP001432027"/>
    </source>
</evidence>
<dbReference type="Gene3D" id="3.30.40.10">
    <property type="entry name" value="Zinc/RING finger domain, C3HC4 (zinc finger)"/>
    <property type="match status" value="1"/>
</dbReference>
<organism evidence="1 2">
    <name type="scientific">Pristionchus entomophagus</name>
    <dbReference type="NCBI Taxonomy" id="358040"/>
    <lineage>
        <taxon>Eukaryota</taxon>
        <taxon>Metazoa</taxon>
        <taxon>Ecdysozoa</taxon>
        <taxon>Nematoda</taxon>
        <taxon>Chromadorea</taxon>
        <taxon>Rhabditida</taxon>
        <taxon>Rhabditina</taxon>
        <taxon>Diplogasteromorpha</taxon>
        <taxon>Diplogasteroidea</taxon>
        <taxon>Neodiplogasteridae</taxon>
        <taxon>Pristionchus</taxon>
    </lineage>
</organism>
<evidence type="ECO:0000313" key="1">
    <source>
        <dbReference type="EMBL" id="GMT05328.1"/>
    </source>
</evidence>
<dbReference type="AlphaFoldDB" id="A0AAV5UF69"/>
<evidence type="ECO:0008006" key="3">
    <source>
        <dbReference type="Google" id="ProtNLM"/>
    </source>
</evidence>
<keyword evidence="2" id="KW-1185">Reference proteome</keyword>